<dbReference type="PANTHER" id="PTHR33408">
    <property type="entry name" value="TRANSPOSASE"/>
    <property type="match status" value="1"/>
</dbReference>
<evidence type="ECO:0000259" key="2">
    <source>
        <dbReference type="Pfam" id="PF13751"/>
    </source>
</evidence>
<dbReference type="RefSeq" id="WP_156704349.1">
    <property type="nucleotide sequence ID" value="NZ_CACRUX010000028.1"/>
</dbReference>
<evidence type="ECO:0000259" key="1">
    <source>
        <dbReference type="Pfam" id="PF05598"/>
    </source>
</evidence>
<organism evidence="3">
    <name type="scientific">Veillonella ratti</name>
    <dbReference type="NCBI Taxonomy" id="103892"/>
    <lineage>
        <taxon>Bacteria</taxon>
        <taxon>Bacillati</taxon>
        <taxon>Bacillota</taxon>
        <taxon>Negativicutes</taxon>
        <taxon>Veillonellales</taxon>
        <taxon>Veillonellaceae</taxon>
        <taxon>Veillonella</taxon>
    </lineage>
</organism>
<protein>
    <submittedName>
        <fullName evidence="3">Transposase DDE domain protein</fullName>
    </submittedName>
</protein>
<dbReference type="InterPro" id="IPR008490">
    <property type="entry name" value="Transposase_InsH_N"/>
</dbReference>
<reference evidence="3" key="1">
    <citation type="submission" date="2019-11" db="EMBL/GenBank/DDBJ databases">
        <authorList>
            <person name="Feng L."/>
        </authorList>
    </citation>
    <scope>NUCLEOTIDE SEQUENCE</scope>
    <source>
        <strain evidence="3">VrattiLFYP33</strain>
    </source>
</reference>
<proteinExistence type="predicted"/>
<dbReference type="Pfam" id="PF13751">
    <property type="entry name" value="DDE_Tnp_1_6"/>
    <property type="match status" value="1"/>
</dbReference>
<gene>
    <name evidence="3" type="ORF">VRLFYP33_00089</name>
</gene>
<dbReference type="NCBIfam" id="NF033551">
    <property type="entry name" value="transpos_IS1182"/>
    <property type="match status" value="1"/>
</dbReference>
<dbReference type="EMBL" id="CACRUX010000028">
    <property type="protein sequence ID" value="VYT88295.1"/>
    <property type="molecule type" value="Genomic_DNA"/>
</dbReference>
<dbReference type="PANTHER" id="PTHR33408:SF2">
    <property type="entry name" value="TRANSPOSASE DDE DOMAIN-CONTAINING PROTEIN"/>
    <property type="match status" value="1"/>
</dbReference>
<evidence type="ECO:0000313" key="3">
    <source>
        <dbReference type="EMBL" id="VYT88295.1"/>
    </source>
</evidence>
<accession>A0A6N3A7M5</accession>
<dbReference type="InterPro" id="IPR047629">
    <property type="entry name" value="IS1182_transpos"/>
</dbReference>
<feature type="domain" description="Transposase DDE" evidence="2">
    <location>
        <begin position="385"/>
        <end position="516"/>
    </location>
</feature>
<dbReference type="Pfam" id="PF05598">
    <property type="entry name" value="DUF772"/>
    <property type="match status" value="1"/>
</dbReference>
<dbReference type="AlphaFoldDB" id="A0A6N3A7M5"/>
<dbReference type="InterPro" id="IPR025668">
    <property type="entry name" value="Tnp_DDE_dom"/>
</dbReference>
<sequence length="535" mass="62582">MNRNHIQQGNYTKLSGFRQVVLSLDYGFQIGPKEPVRLLDAVLEELDYTRLQHLYSSKGRKSLVPPHLLFKVYVLAMTEGIVSVRKIAEQCTKNIHYMWLLQGYPTPSHMVFHRFFQRLTVDVLRDLLSQFIQALSEFDSLDFSEVFIDGTKWEAYANKYTFVWKKAILKHYAKLPDKLLVLQYEIQNLLDIDVSDMTEDELLVLLEQSIREKQIEFVHGTGKRKHPLQRAFESCLALRDKRNEYDEKLAILGSRNSYSKTDHDATFMRLKEDHMLNGQLKPAYNVQLAVHSEYIMGVGVFPNPTDTNTLIPFMQQLEGQYKQHFQYVVADAGYDSNENLAWLWAHDYKTCIKPSTYELSKTKKYKKDIGRADNMVYDEATDTFTCAKGRTLRFQYIRRNKSKTGFIKQNRVYRCENCNYCGLRKECQKLKFGKLPKGNKTIYIATDYRELLAKNKAVFDSDYGLQLRVNRSIQVEGAFGITKEDFEYTRFRHRGKVNVEKDLLLLAFGYNLLKLHNRIQKKRLGQRLFETNSAA</sequence>
<name>A0A6N3A7M5_9FIRM</name>
<feature type="domain" description="Transposase InsH N-terminal" evidence="1">
    <location>
        <begin position="32"/>
        <end position="118"/>
    </location>
</feature>